<sequence>MAKIKTIDPRQRHKSPKKKTTERRSPTELLEQAAVHVQQSQPGVALPLAANALSQFDTISQTDPKAPIPALVLLAQINLELGEPDEARQYFVRADRLDPDGQIASAEPSLWLAQLSEEGGHDSIRWFEKGVNILKDETQYLEGLGPEDVEAQVVAAEKKVRIAEALCSMAEVYMTDLSFEDDAEQKCETYVTEALLLAPNAPATLQTLASIRISQTRVDEAQKALERSIDLWQGLPADDPGIPEYATRISLSRLLMEVEMEEKALQVLERLVLEDDQSVEAWYLGGWAHFLRAQKGADVKELSREWLRNALRLYRLQEYEDERLMEHAKELVASLDVELGGPIEEEEEWEDEEDGEEEGDSEFEGFPDEDEIGPKDVEMTT</sequence>
<name>A0A0G2F2U8_PHACM</name>
<dbReference type="InterPro" id="IPR019734">
    <property type="entry name" value="TPR_rpt"/>
</dbReference>
<dbReference type="PANTHER" id="PTHR12558">
    <property type="entry name" value="CELL DIVISION CYCLE 16,23,27"/>
    <property type="match status" value="1"/>
</dbReference>
<dbReference type="GO" id="GO:0005680">
    <property type="term" value="C:anaphase-promoting complex"/>
    <property type="evidence" value="ECO:0007669"/>
    <property type="project" value="UniProtKB-ARBA"/>
</dbReference>
<dbReference type="GO" id="GO:0051301">
    <property type="term" value="P:cell division"/>
    <property type="evidence" value="ECO:0007669"/>
    <property type="project" value="TreeGrafter"/>
</dbReference>
<evidence type="ECO:0000313" key="4">
    <source>
        <dbReference type="EMBL" id="KKY29122.1"/>
    </source>
</evidence>
<dbReference type="EMBL" id="LCWF01000005">
    <property type="protein sequence ID" value="KKY29122.1"/>
    <property type="molecule type" value="Genomic_DNA"/>
</dbReference>
<evidence type="ECO:0000313" key="5">
    <source>
        <dbReference type="Proteomes" id="UP000053317"/>
    </source>
</evidence>
<dbReference type="Proteomes" id="UP000053317">
    <property type="component" value="Unassembled WGS sequence"/>
</dbReference>
<accession>A0A0G2F2U8</accession>
<feature type="compositionally biased region" description="Basic residues" evidence="3">
    <location>
        <begin position="11"/>
        <end position="21"/>
    </location>
</feature>
<comment type="caution">
    <text evidence="4">The sequence shown here is derived from an EMBL/GenBank/DDBJ whole genome shotgun (WGS) entry which is preliminary data.</text>
</comment>
<feature type="compositionally biased region" description="Basic and acidic residues" evidence="3">
    <location>
        <begin position="1"/>
        <end position="10"/>
    </location>
</feature>
<gene>
    <name evidence="4" type="ORF">UCRPC4_g00154</name>
</gene>
<feature type="region of interest" description="Disordered" evidence="3">
    <location>
        <begin position="1"/>
        <end position="27"/>
    </location>
</feature>
<evidence type="ECO:0000256" key="1">
    <source>
        <dbReference type="ARBA" id="ARBA00022803"/>
    </source>
</evidence>
<keyword evidence="1 2" id="KW-0802">TPR repeat</keyword>
<proteinExistence type="predicted"/>
<reference evidence="4 5" key="1">
    <citation type="submission" date="2015-05" db="EMBL/GenBank/DDBJ databases">
        <title>Distinctive expansion of gene families associated with plant cell wall degradation and secondary metabolism in the genomes of grapevine trunk pathogens.</title>
        <authorList>
            <person name="Lawrence D.P."/>
            <person name="Travadon R."/>
            <person name="Rolshausen P.E."/>
            <person name="Baumgartner K."/>
        </authorList>
    </citation>
    <scope>NUCLEOTIDE SEQUENCE [LARGE SCALE GENOMIC DNA]</scope>
    <source>
        <strain evidence="4">UCRPC4</strain>
    </source>
</reference>
<dbReference type="SUPFAM" id="SSF48452">
    <property type="entry name" value="TPR-like"/>
    <property type="match status" value="1"/>
</dbReference>
<evidence type="ECO:0000256" key="2">
    <source>
        <dbReference type="PROSITE-ProRule" id="PRU00339"/>
    </source>
</evidence>
<dbReference type="CDD" id="cd24142">
    <property type="entry name" value="ACL4-like"/>
    <property type="match status" value="1"/>
</dbReference>
<dbReference type="AlphaFoldDB" id="A0A0G2F2U8"/>
<keyword evidence="5" id="KW-1185">Reference proteome</keyword>
<reference evidence="4 5" key="2">
    <citation type="submission" date="2015-05" db="EMBL/GenBank/DDBJ databases">
        <authorList>
            <person name="Morales-Cruz A."/>
            <person name="Amrine K.C."/>
            <person name="Cantu D."/>
        </authorList>
    </citation>
    <scope>NUCLEOTIDE SEQUENCE [LARGE SCALE GENOMIC DNA]</scope>
    <source>
        <strain evidence="4">UCRPC4</strain>
    </source>
</reference>
<evidence type="ECO:0000256" key="3">
    <source>
        <dbReference type="SAM" id="MobiDB-lite"/>
    </source>
</evidence>
<dbReference type="PANTHER" id="PTHR12558:SF50">
    <property type="entry name" value="ASSEMBLY CHAPERONE OF RPL4-RELATED"/>
    <property type="match status" value="1"/>
</dbReference>
<feature type="region of interest" description="Disordered" evidence="3">
    <location>
        <begin position="336"/>
        <end position="381"/>
    </location>
</feature>
<feature type="repeat" description="TPR" evidence="2">
    <location>
        <begin position="68"/>
        <end position="101"/>
    </location>
</feature>
<feature type="compositionally biased region" description="Basic and acidic residues" evidence="3">
    <location>
        <begin position="372"/>
        <end position="381"/>
    </location>
</feature>
<protein>
    <submittedName>
        <fullName evidence="4">Putative tpr domain protein</fullName>
    </submittedName>
</protein>
<dbReference type="InterPro" id="IPR011990">
    <property type="entry name" value="TPR-like_helical_dom_sf"/>
</dbReference>
<feature type="compositionally biased region" description="Acidic residues" evidence="3">
    <location>
        <begin position="343"/>
        <end position="371"/>
    </location>
</feature>
<organism evidence="4 5">
    <name type="scientific">Phaeomoniella chlamydospora</name>
    <name type="common">Phaeoacremonium chlamydosporum</name>
    <dbReference type="NCBI Taxonomy" id="158046"/>
    <lineage>
        <taxon>Eukaryota</taxon>
        <taxon>Fungi</taxon>
        <taxon>Dikarya</taxon>
        <taxon>Ascomycota</taxon>
        <taxon>Pezizomycotina</taxon>
        <taxon>Eurotiomycetes</taxon>
        <taxon>Chaetothyriomycetidae</taxon>
        <taxon>Phaeomoniellales</taxon>
        <taxon>Phaeomoniellaceae</taxon>
        <taxon>Phaeomoniella</taxon>
    </lineage>
</organism>
<dbReference type="Pfam" id="PF13432">
    <property type="entry name" value="TPR_16"/>
    <property type="match status" value="1"/>
</dbReference>
<dbReference type="PROSITE" id="PS50005">
    <property type="entry name" value="TPR"/>
    <property type="match status" value="1"/>
</dbReference>
<dbReference type="Gene3D" id="1.25.40.10">
    <property type="entry name" value="Tetratricopeptide repeat domain"/>
    <property type="match status" value="1"/>
</dbReference>
<dbReference type="OrthoDB" id="1914839at2759"/>